<reference evidence="2 3" key="1">
    <citation type="journal article" date="2010" name="Proc. Natl. Acad. Sci. U.S.A.">
        <title>Insights into evolution of multicellular fungi from the assembled chromosomes of the mushroom Coprinopsis cinerea (Coprinus cinereus).</title>
        <authorList>
            <person name="Stajich J.E."/>
            <person name="Wilke S.K."/>
            <person name="Ahren D."/>
            <person name="Au C.H."/>
            <person name="Birren B.W."/>
            <person name="Borodovsky M."/>
            <person name="Burns C."/>
            <person name="Canback B."/>
            <person name="Casselton L.A."/>
            <person name="Cheng C.K."/>
            <person name="Deng J."/>
            <person name="Dietrich F.S."/>
            <person name="Fargo D.C."/>
            <person name="Farman M.L."/>
            <person name="Gathman A.C."/>
            <person name="Goldberg J."/>
            <person name="Guigo R."/>
            <person name="Hoegger P.J."/>
            <person name="Hooker J.B."/>
            <person name="Huggins A."/>
            <person name="James T.Y."/>
            <person name="Kamada T."/>
            <person name="Kilaru S."/>
            <person name="Kodira C."/>
            <person name="Kues U."/>
            <person name="Kupfer D."/>
            <person name="Kwan H.S."/>
            <person name="Lomsadze A."/>
            <person name="Li W."/>
            <person name="Lilly W.W."/>
            <person name="Ma L.J."/>
            <person name="Mackey A.J."/>
            <person name="Manning G."/>
            <person name="Martin F."/>
            <person name="Muraguchi H."/>
            <person name="Natvig D.O."/>
            <person name="Palmerini H."/>
            <person name="Ramesh M.A."/>
            <person name="Rehmeyer C.J."/>
            <person name="Roe B.A."/>
            <person name="Shenoy N."/>
            <person name="Stanke M."/>
            <person name="Ter-Hovhannisyan V."/>
            <person name="Tunlid A."/>
            <person name="Velagapudi R."/>
            <person name="Vision T.J."/>
            <person name="Zeng Q."/>
            <person name="Zolan M.E."/>
            <person name="Pukkila P.J."/>
        </authorList>
    </citation>
    <scope>NUCLEOTIDE SEQUENCE [LARGE SCALE GENOMIC DNA]</scope>
    <source>
        <strain evidence="3">Okayama-7 / 130 / ATCC MYA-4618 / FGSC 9003</strain>
    </source>
</reference>
<dbReference type="PANTHER" id="PTHR38248">
    <property type="entry name" value="FUNK1 6"/>
    <property type="match status" value="1"/>
</dbReference>
<dbReference type="SUPFAM" id="SSF56112">
    <property type="entry name" value="Protein kinase-like (PK-like)"/>
    <property type="match status" value="1"/>
</dbReference>
<dbReference type="RefSeq" id="XP_001840652.1">
    <property type="nucleotide sequence ID" value="XM_001840600.1"/>
</dbReference>
<dbReference type="STRING" id="240176.A8PDR9"/>
<evidence type="ECO:0000259" key="1">
    <source>
        <dbReference type="Pfam" id="PF17667"/>
    </source>
</evidence>
<dbReference type="eggNOG" id="ENOG502S5WB">
    <property type="taxonomic scope" value="Eukaryota"/>
</dbReference>
<evidence type="ECO:0000313" key="3">
    <source>
        <dbReference type="Proteomes" id="UP000001861"/>
    </source>
</evidence>
<dbReference type="InterPro" id="IPR008266">
    <property type="entry name" value="Tyr_kinase_AS"/>
</dbReference>
<dbReference type="InterPro" id="IPR011009">
    <property type="entry name" value="Kinase-like_dom_sf"/>
</dbReference>
<keyword evidence="2" id="KW-0808">Transferase</keyword>
<dbReference type="InParanoid" id="A8PDR9"/>
<evidence type="ECO:0000313" key="2">
    <source>
        <dbReference type="EMBL" id="EAU81151.1"/>
    </source>
</evidence>
<dbReference type="GeneID" id="6017304"/>
<protein>
    <submittedName>
        <fullName evidence="2">Other/FunK1 protein kinase</fullName>
    </submittedName>
</protein>
<dbReference type="Proteomes" id="UP000001861">
    <property type="component" value="Unassembled WGS sequence"/>
</dbReference>
<comment type="caution">
    <text evidence="2">The sequence shown here is derived from an EMBL/GenBank/DDBJ whole genome shotgun (WGS) entry which is preliminary data.</text>
</comment>
<dbReference type="EMBL" id="AACS02000007">
    <property type="protein sequence ID" value="EAU81151.1"/>
    <property type="molecule type" value="Genomic_DNA"/>
</dbReference>
<dbReference type="Gene3D" id="1.10.510.10">
    <property type="entry name" value="Transferase(Phosphotransferase) domain 1"/>
    <property type="match status" value="1"/>
</dbReference>
<feature type="domain" description="Fungal-type protein kinase" evidence="1">
    <location>
        <begin position="79"/>
        <end position="214"/>
    </location>
</feature>
<dbReference type="PANTHER" id="PTHR38248:SF2">
    <property type="entry name" value="FUNK1 11"/>
    <property type="match status" value="1"/>
</dbReference>
<accession>A8PDR9</accession>
<dbReference type="AlphaFoldDB" id="A8PDR9"/>
<organism evidence="2 3">
    <name type="scientific">Coprinopsis cinerea (strain Okayama-7 / 130 / ATCC MYA-4618 / FGSC 9003)</name>
    <name type="common">Inky cap fungus</name>
    <name type="synonym">Hormographiella aspergillata</name>
    <dbReference type="NCBI Taxonomy" id="240176"/>
    <lineage>
        <taxon>Eukaryota</taxon>
        <taxon>Fungi</taxon>
        <taxon>Dikarya</taxon>
        <taxon>Basidiomycota</taxon>
        <taxon>Agaricomycotina</taxon>
        <taxon>Agaricomycetes</taxon>
        <taxon>Agaricomycetidae</taxon>
        <taxon>Agaricales</taxon>
        <taxon>Agaricineae</taxon>
        <taxon>Psathyrellaceae</taxon>
        <taxon>Coprinopsis</taxon>
    </lineage>
</organism>
<dbReference type="OrthoDB" id="2747778at2759"/>
<dbReference type="GO" id="GO:0004672">
    <property type="term" value="F:protein kinase activity"/>
    <property type="evidence" value="ECO:0007669"/>
    <property type="project" value="InterPro"/>
</dbReference>
<sequence>MQSAKPLFKGWDPRGYGITCWNIEGTVDGSMEELLIKDSWISEGWTPEYGCFEDAAGTPGIAALVDWEDCVQLRHEGSQKPKSIWNRTKRRLVSSRYGSPVCNFKTDLEFLCVVSDAIDTHEELVEQDILHWDISTANILVIRSPTIPWHSILIDLDLAVMPPSVERAPVNCRTGTRESQSINVLDRSRMGVPTLPHSYLDDLESFFWVFCIIVTGYDCNGKRVEPPPECIQGWRNADKHAANAKMAFLFAPPLAPVDLTWGKQVQRLFWDLRRFFMDMTLLVSDVAAGRSEMTMEELFSKRVEHYKTVRGHIKKAIDAIKAEEKNDHPNILHRGSQSPSVVALSASGAGRRTPRCDQFEGRGHRGACSGKGYALLHAASSVGRT</sequence>
<dbReference type="KEGG" id="cci:CC1G_10438"/>
<gene>
    <name evidence="2" type="ORF">CC1G_10438</name>
</gene>
<keyword evidence="2" id="KW-0418">Kinase</keyword>
<dbReference type="PROSITE" id="PS00109">
    <property type="entry name" value="PROTEIN_KINASE_TYR"/>
    <property type="match status" value="1"/>
</dbReference>
<keyword evidence="3" id="KW-1185">Reference proteome</keyword>
<proteinExistence type="predicted"/>
<name>A8PDR9_COPC7</name>
<dbReference type="Pfam" id="PF17667">
    <property type="entry name" value="Pkinase_fungal"/>
    <property type="match status" value="1"/>
</dbReference>
<dbReference type="VEuPathDB" id="FungiDB:CC1G_10438"/>
<dbReference type="InterPro" id="IPR040976">
    <property type="entry name" value="Pkinase_fungal"/>
</dbReference>